<evidence type="ECO:0000313" key="2">
    <source>
        <dbReference type="EMBL" id="GAA5529524.1"/>
    </source>
</evidence>
<dbReference type="RefSeq" id="WP_287045181.1">
    <property type="nucleotide sequence ID" value="NZ_BAABRU010000011.1"/>
</dbReference>
<keyword evidence="1" id="KW-1133">Transmembrane helix</keyword>
<evidence type="ECO:0000313" key="3">
    <source>
        <dbReference type="Proteomes" id="UP001428290"/>
    </source>
</evidence>
<sequence length="40" mass="4447">MDDDLKRRIVYGLLSLALGTLATRLALYLTNKILGEPETV</sequence>
<keyword evidence="3" id="KW-1185">Reference proteome</keyword>
<feature type="transmembrane region" description="Helical" evidence="1">
    <location>
        <begin position="9"/>
        <end position="29"/>
    </location>
</feature>
<gene>
    <name evidence="2" type="ORF">Hgul01_03334</name>
</gene>
<comment type="caution">
    <text evidence="2">The sequence shown here is derived from an EMBL/GenBank/DDBJ whole genome shotgun (WGS) entry which is preliminary data.</text>
</comment>
<keyword evidence="1" id="KW-0472">Membrane</keyword>
<accession>A0ABP9X2B2</accession>
<organism evidence="2 3">
    <name type="scientific">Herpetosiphon gulosus</name>
    <dbReference type="NCBI Taxonomy" id="1973496"/>
    <lineage>
        <taxon>Bacteria</taxon>
        <taxon>Bacillati</taxon>
        <taxon>Chloroflexota</taxon>
        <taxon>Chloroflexia</taxon>
        <taxon>Herpetosiphonales</taxon>
        <taxon>Herpetosiphonaceae</taxon>
        <taxon>Herpetosiphon</taxon>
    </lineage>
</organism>
<dbReference type="EMBL" id="BAABRU010000011">
    <property type="protein sequence ID" value="GAA5529524.1"/>
    <property type="molecule type" value="Genomic_DNA"/>
</dbReference>
<dbReference type="Proteomes" id="UP001428290">
    <property type="component" value="Unassembled WGS sequence"/>
</dbReference>
<proteinExistence type="predicted"/>
<keyword evidence="1" id="KW-0812">Transmembrane</keyword>
<protein>
    <submittedName>
        <fullName evidence="2">Uncharacterized protein</fullName>
    </submittedName>
</protein>
<reference evidence="2 3" key="1">
    <citation type="submission" date="2024-02" db="EMBL/GenBank/DDBJ databases">
        <title>Herpetosiphon gulosus NBRC 112829.</title>
        <authorList>
            <person name="Ichikawa N."/>
            <person name="Katano-Makiyama Y."/>
            <person name="Hidaka K."/>
        </authorList>
    </citation>
    <scope>NUCLEOTIDE SEQUENCE [LARGE SCALE GENOMIC DNA]</scope>
    <source>
        <strain evidence="2 3">NBRC 112829</strain>
    </source>
</reference>
<evidence type="ECO:0000256" key="1">
    <source>
        <dbReference type="SAM" id="Phobius"/>
    </source>
</evidence>
<name>A0ABP9X2B2_9CHLR</name>